<name>A0A9X1RK95_9BURK</name>
<accession>A0A9X1RK95</accession>
<evidence type="ECO:0000313" key="1">
    <source>
        <dbReference type="EMBL" id="MCG5072883.1"/>
    </source>
</evidence>
<sequence>MCLLVWKGSLEKPLLRDVLAGANADMAGPERAPVIPGVAFFEVAASAVRADAAFFMLVPEVTAGVAFACAVPVRGAVRPLSFAAPAAPRGLAALARGDLVSAFPAGARGAT</sequence>
<comment type="caution">
    <text evidence="1">The sequence shown here is derived from an EMBL/GenBank/DDBJ whole genome shotgun (WGS) entry which is preliminary data.</text>
</comment>
<gene>
    <name evidence="1" type="ORF">L5014_05805</name>
</gene>
<keyword evidence="2" id="KW-1185">Reference proteome</keyword>
<reference evidence="1" key="1">
    <citation type="submission" date="2022-01" db="EMBL/GenBank/DDBJ databases">
        <title>Genome sequence and assembly of Parabukholderia sp. RG36.</title>
        <authorList>
            <person name="Chhetri G."/>
        </authorList>
    </citation>
    <scope>NUCLEOTIDE SEQUENCE</scope>
    <source>
        <strain evidence="1">RG36</strain>
    </source>
</reference>
<dbReference type="RefSeq" id="WP_238462629.1">
    <property type="nucleotide sequence ID" value="NZ_JAKLJA010000003.1"/>
</dbReference>
<evidence type="ECO:0000313" key="2">
    <source>
        <dbReference type="Proteomes" id="UP001139308"/>
    </source>
</evidence>
<dbReference type="AlphaFoldDB" id="A0A9X1RK95"/>
<dbReference type="EMBL" id="JAKLJA010000003">
    <property type="protein sequence ID" value="MCG5072883.1"/>
    <property type="molecule type" value="Genomic_DNA"/>
</dbReference>
<proteinExistence type="predicted"/>
<dbReference type="Proteomes" id="UP001139308">
    <property type="component" value="Unassembled WGS sequence"/>
</dbReference>
<protein>
    <submittedName>
        <fullName evidence="1">Uncharacterized protein</fullName>
    </submittedName>
</protein>
<organism evidence="1 2">
    <name type="scientific">Paraburkholderia tagetis</name>
    <dbReference type="NCBI Taxonomy" id="2913261"/>
    <lineage>
        <taxon>Bacteria</taxon>
        <taxon>Pseudomonadati</taxon>
        <taxon>Pseudomonadota</taxon>
        <taxon>Betaproteobacteria</taxon>
        <taxon>Burkholderiales</taxon>
        <taxon>Burkholderiaceae</taxon>
        <taxon>Paraburkholderia</taxon>
    </lineage>
</organism>